<evidence type="ECO:0008006" key="3">
    <source>
        <dbReference type="Google" id="ProtNLM"/>
    </source>
</evidence>
<dbReference type="EMBL" id="CP014134">
    <property type="protein sequence ID" value="AVH25810.1"/>
    <property type="molecule type" value="Genomic_DNA"/>
</dbReference>
<accession>A0ABN5HFA9</accession>
<proteinExistence type="predicted"/>
<evidence type="ECO:0000313" key="2">
    <source>
        <dbReference type="Proteomes" id="UP000237665"/>
    </source>
</evidence>
<organism evidence="1 2">
    <name type="scientific">Vibrio diabolicus</name>
    <dbReference type="NCBI Taxonomy" id="50719"/>
    <lineage>
        <taxon>Bacteria</taxon>
        <taxon>Pseudomonadati</taxon>
        <taxon>Pseudomonadota</taxon>
        <taxon>Gammaproteobacteria</taxon>
        <taxon>Vibrionales</taxon>
        <taxon>Vibrionaceae</taxon>
        <taxon>Vibrio</taxon>
        <taxon>Vibrio diabolicus subgroup</taxon>
    </lineage>
</organism>
<protein>
    <recommendedName>
        <fullName evidence="3">PIN domain-containing protein</fullName>
    </recommendedName>
</protein>
<dbReference type="Gene3D" id="3.40.50.1010">
    <property type="entry name" value="5'-nuclease"/>
    <property type="match status" value="1"/>
</dbReference>
<dbReference type="Proteomes" id="UP000237665">
    <property type="component" value="Chromosome 1"/>
</dbReference>
<reference evidence="2" key="1">
    <citation type="submission" date="2017-12" db="EMBL/GenBank/DDBJ databases">
        <title>FDA dAtabase for Regulatory Grade micrObial Sequences (FDA-ARGOS): Supporting development and validation of Infectious Disease Dx tests.</title>
        <authorList>
            <person name="Hoffmann M."/>
            <person name="Allard M."/>
            <person name="Evans P."/>
            <person name="Brown E."/>
            <person name="Tallon L.J."/>
            <person name="Sadzewicz L."/>
            <person name="Sengamalay N."/>
            <person name="Ott S."/>
            <person name="Godinez A."/>
            <person name="Nagaraj S."/>
            <person name="Vavikolanu K."/>
            <person name="Aluvathingal J."/>
            <person name="Nadendla S."/>
            <person name="Hobson J."/>
            <person name="Sichtig H."/>
        </authorList>
    </citation>
    <scope>NUCLEOTIDE SEQUENCE [LARGE SCALE GENOMIC DNA]</scope>
    <source>
        <strain evidence="2">LMG 3418</strain>
    </source>
</reference>
<gene>
    <name evidence="1" type="ORF">AL468_00485</name>
</gene>
<dbReference type="InterPro" id="IPR029060">
    <property type="entry name" value="PIN-like_dom_sf"/>
</dbReference>
<sequence>MQLQFEYHNRGNVTNSKWAKMGAKRTDSIVIDLNNDFESYRMFGNYAISEIINNKSMSAFQMSIAHLYKNKQKMLKKKMEFLLDNNVTCHSLNSSDCESAMALLSEFVKTIQVKDNIKNTVNDLLILATAMNKGVDLVTEDKVLSQFASEHYNAVIVDKSDSLIVSFPEKEETQKIIRSESKGYINRGWQVSMKKGYF</sequence>
<name>A0ABN5HFA9_9VIBR</name>
<dbReference type="SUPFAM" id="SSF88723">
    <property type="entry name" value="PIN domain-like"/>
    <property type="match status" value="1"/>
</dbReference>
<keyword evidence="2" id="KW-1185">Reference proteome</keyword>
<evidence type="ECO:0000313" key="1">
    <source>
        <dbReference type="EMBL" id="AVH25810.1"/>
    </source>
</evidence>